<dbReference type="PROSITE" id="PS50822">
    <property type="entry name" value="PIWI"/>
    <property type="match status" value="1"/>
</dbReference>
<keyword evidence="5" id="KW-1185">Reference proteome</keyword>
<name>A0ABQ2HW81_9PSEU</name>
<feature type="domain" description="Piwi" evidence="3">
    <location>
        <begin position="408"/>
        <end position="719"/>
    </location>
</feature>
<comment type="similarity">
    <text evidence="1">Belongs to the argonaute family. Long pAgo subfamily.</text>
</comment>
<dbReference type="InterPro" id="IPR036397">
    <property type="entry name" value="RNaseH_sf"/>
</dbReference>
<evidence type="ECO:0000259" key="3">
    <source>
        <dbReference type="PROSITE" id="PS50822"/>
    </source>
</evidence>
<protein>
    <recommendedName>
        <fullName evidence="2">Protein argonaute</fullName>
    </recommendedName>
</protein>
<evidence type="ECO:0000313" key="5">
    <source>
        <dbReference type="Proteomes" id="UP000597656"/>
    </source>
</evidence>
<evidence type="ECO:0000313" key="4">
    <source>
        <dbReference type="EMBL" id="GGM93462.1"/>
    </source>
</evidence>
<reference evidence="5" key="1">
    <citation type="journal article" date="2019" name="Int. J. Syst. Evol. Microbiol.">
        <title>The Global Catalogue of Microorganisms (GCM) 10K type strain sequencing project: providing services to taxonomists for standard genome sequencing and annotation.</title>
        <authorList>
            <consortium name="The Broad Institute Genomics Platform"/>
            <consortium name="The Broad Institute Genome Sequencing Center for Infectious Disease"/>
            <person name="Wu L."/>
            <person name="Ma J."/>
        </authorList>
    </citation>
    <scope>NUCLEOTIDE SEQUENCE [LARGE SCALE GENOMIC DNA]</scope>
    <source>
        <strain evidence="5">CGMCC 4.7319</strain>
    </source>
</reference>
<dbReference type="Gene3D" id="3.30.420.10">
    <property type="entry name" value="Ribonuclease H-like superfamily/Ribonuclease H"/>
    <property type="match status" value="1"/>
</dbReference>
<organism evidence="4 5">
    <name type="scientific">Lentzea pudingi</name>
    <dbReference type="NCBI Taxonomy" id="1789439"/>
    <lineage>
        <taxon>Bacteria</taxon>
        <taxon>Bacillati</taxon>
        <taxon>Actinomycetota</taxon>
        <taxon>Actinomycetes</taxon>
        <taxon>Pseudonocardiales</taxon>
        <taxon>Pseudonocardiaceae</taxon>
        <taxon>Lentzea</taxon>
    </lineage>
</organism>
<sequence>MAGVVPFESADQLKDLRERLRESHVVVRERGNIICVQVAEGAAQVGTQRVVTSGPEDVLLQTRLLEDRLRRVLITEWKYELRREYPMRFVSRRTGGDLLAQALGRAIGGLHVHPEHSIEVRRSGPRGFPGVVIGMKARYEIDIPADVLLKRGVAVVGTYVMAESELARSWPGQDPQAKRALVGRAVAVEGDELVVQGREGEVKIYAAQAWIEPNKANFHSVLRKVCGRSFDHALAALEGKIAAFNDAQRRIADTDKIAKVVLGLGPLDVAAGMKAHLAMPLRLKRDQPSHLRTLTEPTFVFDHSGDKTDRYPDSGLTKFGPLDAESFTPKAPTIAVVVPRQFQGRVETLLNRFRDGVRGSPAFPAGFVRKFRLTDCSFVLTAFDGDVQDAAAYKRACLSALETKEKINLAFVFTSAAQEHLTGNDSPYLVSKSTFMSQGVAVQEFQVENITDQPSIAYPLTTMALAVYAKLGGTPFAIKDSGQPMARELIFGIGSAQVVQDRMVKGERYVGITTVFNTDGTYLVSNVSREAPYEQYQQALLDTLRACLTEVRDREGWQPKDFVRLIFHVFKPLKDEEATAVKELVAGLTTDFAGVEFAFVNVVAESPWMILDERAEGIKAGRGYKGKCVANRGFAVPISKSEMLVTVTGPRELKTERQGAPRPLLLKLHRESTFTDIDYLAGQLFRFTAMSWRRPYPTSKPVTILYSDLIAGLLGKLRHVTNWNSDVVFGKLRYSRWFL</sequence>
<dbReference type="Gene3D" id="3.40.50.2300">
    <property type="match status" value="1"/>
</dbReference>
<evidence type="ECO:0000256" key="1">
    <source>
        <dbReference type="ARBA" id="ARBA00035012"/>
    </source>
</evidence>
<dbReference type="SMART" id="SM00950">
    <property type="entry name" value="Piwi"/>
    <property type="match status" value="1"/>
</dbReference>
<evidence type="ECO:0000256" key="2">
    <source>
        <dbReference type="ARBA" id="ARBA00035032"/>
    </source>
</evidence>
<proteinExistence type="inferred from homology"/>
<dbReference type="Pfam" id="PF02171">
    <property type="entry name" value="Piwi"/>
    <property type="match status" value="1"/>
</dbReference>
<gene>
    <name evidence="4" type="ORF">GCM10011609_33740</name>
</gene>
<dbReference type="CDD" id="cd04659">
    <property type="entry name" value="Piwi_piwi-like_ProArk"/>
    <property type="match status" value="1"/>
</dbReference>
<dbReference type="InterPro" id="IPR012337">
    <property type="entry name" value="RNaseH-like_sf"/>
</dbReference>
<dbReference type="Proteomes" id="UP000597656">
    <property type="component" value="Unassembled WGS sequence"/>
</dbReference>
<accession>A0ABQ2HW81</accession>
<dbReference type="EMBL" id="BMNC01000004">
    <property type="protein sequence ID" value="GGM93462.1"/>
    <property type="molecule type" value="Genomic_DNA"/>
</dbReference>
<dbReference type="InterPro" id="IPR003165">
    <property type="entry name" value="Piwi"/>
</dbReference>
<dbReference type="SUPFAM" id="SSF53098">
    <property type="entry name" value="Ribonuclease H-like"/>
    <property type="match status" value="1"/>
</dbReference>
<comment type="caution">
    <text evidence="4">The sequence shown here is derived from an EMBL/GenBank/DDBJ whole genome shotgun (WGS) entry which is preliminary data.</text>
</comment>